<dbReference type="InterPro" id="IPR027475">
    <property type="entry name" value="Asparaginase/glutaminase_AS2"/>
</dbReference>
<feature type="active site" evidence="4">
    <location>
        <position position="95"/>
    </location>
</feature>
<dbReference type="EC" id="3.5.1.1" evidence="7"/>
<dbReference type="RefSeq" id="WP_233464465.1">
    <property type="nucleotide sequence ID" value="NZ_JACHKZ010000010.1"/>
</dbReference>
<keyword evidence="8" id="KW-1185">Reference proteome</keyword>
<feature type="active site" evidence="3">
    <location>
        <position position="13"/>
    </location>
</feature>
<dbReference type="SMART" id="SM00870">
    <property type="entry name" value="Asparaginase"/>
    <property type="match status" value="1"/>
</dbReference>
<dbReference type="InterPro" id="IPR004550">
    <property type="entry name" value="AsnASE_II"/>
</dbReference>
<organism evidence="7 8">
    <name type="scientific">Comamonas odontotermitis</name>
    <dbReference type="NCBI Taxonomy" id="379895"/>
    <lineage>
        <taxon>Bacteria</taxon>
        <taxon>Pseudomonadati</taxon>
        <taxon>Pseudomonadota</taxon>
        <taxon>Betaproteobacteria</taxon>
        <taxon>Burkholderiales</taxon>
        <taxon>Comamonadaceae</taxon>
        <taxon>Comamonas</taxon>
    </lineage>
</organism>
<comment type="similarity">
    <text evidence="1">Belongs to the asparaginase 1 family.</text>
</comment>
<evidence type="ECO:0000259" key="6">
    <source>
        <dbReference type="Pfam" id="PF17763"/>
    </source>
</evidence>
<evidence type="ECO:0000313" key="7">
    <source>
        <dbReference type="EMBL" id="MBB6577879.1"/>
    </source>
</evidence>
<dbReference type="SUPFAM" id="SSF53774">
    <property type="entry name" value="Glutaminase/Asparaginase"/>
    <property type="match status" value="1"/>
</dbReference>
<dbReference type="PRINTS" id="PR00139">
    <property type="entry name" value="ASNGLNASE"/>
</dbReference>
<dbReference type="InterPro" id="IPR006034">
    <property type="entry name" value="Asparaginase/glutaminase-like"/>
</dbReference>
<keyword evidence="2 7" id="KW-0378">Hydrolase</keyword>
<evidence type="ECO:0000256" key="4">
    <source>
        <dbReference type="PROSITE-ProRule" id="PRU10100"/>
    </source>
</evidence>
<comment type="caution">
    <text evidence="7">The sequence shown here is derived from an EMBL/GenBank/DDBJ whole genome shotgun (WGS) entry which is preliminary data.</text>
</comment>
<dbReference type="SFLD" id="SFLDS00057">
    <property type="entry name" value="Glutaminase/Asparaginase"/>
    <property type="match status" value="1"/>
</dbReference>
<dbReference type="PROSITE" id="PS51732">
    <property type="entry name" value="ASN_GLN_ASE_3"/>
    <property type="match status" value="1"/>
</dbReference>
<dbReference type="PIRSF" id="PIRSF500176">
    <property type="entry name" value="L_ASNase"/>
    <property type="match status" value="1"/>
</dbReference>
<dbReference type="Gene3D" id="3.40.50.1170">
    <property type="entry name" value="L-asparaginase, N-terminal domain"/>
    <property type="match status" value="1"/>
</dbReference>
<dbReference type="CDD" id="cd08964">
    <property type="entry name" value="L-asparaginase_II"/>
    <property type="match status" value="1"/>
</dbReference>
<reference evidence="7 8" key="1">
    <citation type="submission" date="2020-08" db="EMBL/GenBank/DDBJ databases">
        <title>Functional genomics of gut bacteria from endangered species of beetles.</title>
        <authorList>
            <person name="Carlos-Shanley C."/>
        </authorList>
    </citation>
    <scope>NUCLEOTIDE SEQUENCE [LARGE SCALE GENOMIC DNA]</scope>
    <source>
        <strain evidence="7 8">S00124</strain>
    </source>
</reference>
<evidence type="ECO:0000259" key="5">
    <source>
        <dbReference type="Pfam" id="PF00710"/>
    </source>
</evidence>
<dbReference type="PROSITE" id="PS00917">
    <property type="entry name" value="ASN_GLN_ASE_2"/>
    <property type="match status" value="1"/>
</dbReference>
<dbReference type="InterPro" id="IPR027474">
    <property type="entry name" value="L-asparaginase_N"/>
</dbReference>
<dbReference type="InterPro" id="IPR027473">
    <property type="entry name" value="L-asparaginase_C"/>
</dbReference>
<evidence type="ECO:0000256" key="3">
    <source>
        <dbReference type="PROSITE-ProRule" id="PRU10099"/>
    </source>
</evidence>
<feature type="domain" description="Asparaginase/glutaminase C-terminal" evidence="6">
    <location>
        <begin position="232"/>
        <end position="328"/>
    </location>
</feature>
<evidence type="ECO:0000256" key="1">
    <source>
        <dbReference type="ARBA" id="ARBA00010518"/>
    </source>
</evidence>
<dbReference type="GO" id="GO:0004067">
    <property type="term" value="F:asparaginase activity"/>
    <property type="evidence" value="ECO:0007669"/>
    <property type="project" value="UniProtKB-EC"/>
</dbReference>
<protein>
    <submittedName>
        <fullName evidence="7">L-asparaginase</fullName>
        <ecNumber evidence="7">3.5.1.1</ecNumber>
    </submittedName>
</protein>
<gene>
    <name evidence="7" type="ORF">HNP33_001947</name>
</gene>
<evidence type="ECO:0000313" key="8">
    <source>
        <dbReference type="Proteomes" id="UP000562492"/>
    </source>
</evidence>
<dbReference type="PIRSF" id="PIRSF001220">
    <property type="entry name" value="L-ASNase_gatD"/>
    <property type="match status" value="1"/>
</dbReference>
<name>A0ABR6RFE6_9BURK</name>
<dbReference type="Gene3D" id="3.40.50.40">
    <property type="match status" value="1"/>
</dbReference>
<dbReference type="EMBL" id="JACHKZ010000010">
    <property type="protein sequence ID" value="MBB6577879.1"/>
    <property type="molecule type" value="Genomic_DNA"/>
</dbReference>
<accession>A0ABR6RFE6</accession>
<dbReference type="InterPro" id="IPR036152">
    <property type="entry name" value="Asp/glu_Ase-like_sf"/>
</dbReference>
<dbReference type="Pfam" id="PF00710">
    <property type="entry name" value="Asparaginase"/>
    <property type="match status" value="1"/>
</dbReference>
<dbReference type="PROSITE" id="PS00144">
    <property type="entry name" value="ASN_GLN_ASE_1"/>
    <property type="match status" value="1"/>
</dbReference>
<feature type="domain" description="L-asparaginase N-terminal" evidence="5">
    <location>
        <begin position="4"/>
        <end position="205"/>
    </location>
</feature>
<dbReference type="InterPro" id="IPR040919">
    <property type="entry name" value="Asparaginase_C"/>
</dbReference>
<dbReference type="InterPro" id="IPR020827">
    <property type="entry name" value="Asparaginase/glutaminase_AS1"/>
</dbReference>
<sequence>MQQKILILGTGGTIAGMAEDAERPGKYRAAQLSVGALAAAIPGIEKAAGGSLDAQQIAQIDSKDMDESVWLALLQACDKALRDDTVAGIVITHGTDTLEETAWFLHSCLGRLPKPVVLTCAMRPANALMPDGPQNLKDAVFAAAARSASGEPLLTEVVAVTGGGELHSARWLQKVHPHRLMAFSSGEQGAIGWVGGDGVRLRDEQVLGGMPAPAQATLVMASLPAPQDWPWVEIITSHAGARGVAVDALVAQGVQGLVVATTGDGTVHSALQPALARARSQGVAVWRSSRCSDGAISGAGLPTRAQLGADAAVAINPYKARISLQLALLGVLH</sequence>
<dbReference type="Pfam" id="PF17763">
    <property type="entry name" value="Asparaginase_C"/>
    <property type="match status" value="1"/>
</dbReference>
<evidence type="ECO:0000256" key="2">
    <source>
        <dbReference type="ARBA" id="ARBA00022801"/>
    </source>
</evidence>
<proteinExistence type="inferred from homology"/>
<dbReference type="PANTHER" id="PTHR11707:SF28">
    <property type="entry name" value="60 KDA LYSOPHOSPHOLIPASE"/>
    <property type="match status" value="1"/>
</dbReference>
<dbReference type="Proteomes" id="UP000562492">
    <property type="component" value="Unassembled WGS sequence"/>
</dbReference>
<dbReference type="PANTHER" id="PTHR11707">
    <property type="entry name" value="L-ASPARAGINASE"/>
    <property type="match status" value="1"/>
</dbReference>
<dbReference type="InterPro" id="IPR037152">
    <property type="entry name" value="L-asparaginase_N_sf"/>
</dbReference>